<dbReference type="InterPro" id="IPR032812">
    <property type="entry name" value="SbsA_Ig"/>
</dbReference>
<dbReference type="PANTHER" id="PTHR35812">
    <property type="entry name" value="LIPOPROTEIN"/>
    <property type="match status" value="1"/>
</dbReference>
<dbReference type="Proteomes" id="UP000094669">
    <property type="component" value="Unassembled WGS sequence"/>
</dbReference>
<dbReference type="PANTHER" id="PTHR35812:SF1">
    <property type="entry name" value="LIPOPROTEIN"/>
    <property type="match status" value="1"/>
</dbReference>
<feature type="domain" description="Lcl C-terminal" evidence="2">
    <location>
        <begin position="806"/>
        <end position="923"/>
    </location>
</feature>
<feature type="domain" description="GH29D-like beta-sandwich" evidence="4">
    <location>
        <begin position="402"/>
        <end position="476"/>
    </location>
</feature>
<evidence type="ECO:0000256" key="1">
    <source>
        <dbReference type="ARBA" id="ARBA00022729"/>
    </source>
</evidence>
<dbReference type="Pfam" id="PF13290">
    <property type="entry name" value="CHB_HEX_C_1"/>
    <property type="match status" value="1"/>
</dbReference>
<evidence type="ECO:0000313" key="5">
    <source>
        <dbReference type="EMBL" id="PNV74117.1"/>
    </source>
</evidence>
<gene>
    <name evidence="5" type="ORF">BES34_015625</name>
</gene>
<evidence type="ECO:0000259" key="2">
    <source>
        <dbReference type="Pfam" id="PF07603"/>
    </source>
</evidence>
<comment type="caution">
    <text evidence="5">The sequence shown here is derived from an EMBL/GenBank/DDBJ whole genome shotgun (WGS) entry which is preliminary data.</text>
</comment>
<accession>A0ABX4YGB5</accession>
<dbReference type="InterPro" id="IPR059177">
    <property type="entry name" value="GH29D-like_dom"/>
</dbReference>
<feature type="domain" description="SbsA Ig-like" evidence="3">
    <location>
        <begin position="640"/>
        <end position="755"/>
    </location>
</feature>
<organism evidence="5 6">
    <name type="scientific">Leptospira inadai serovar Lyme</name>
    <dbReference type="NCBI Taxonomy" id="293084"/>
    <lineage>
        <taxon>Bacteria</taxon>
        <taxon>Pseudomonadati</taxon>
        <taxon>Spirochaetota</taxon>
        <taxon>Spirochaetia</taxon>
        <taxon>Leptospirales</taxon>
        <taxon>Leptospiraceae</taxon>
        <taxon>Leptospira</taxon>
    </lineage>
</organism>
<reference evidence="5" key="1">
    <citation type="submission" date="2018-01" db="EMBL/GenBank/DDBJ databases">
        <title>Genomic characterization of Leptospira inadai serogroup Lyme isolated from captured rat in Brazil and comparative analysis with human reference strain.</title>
        <authorList>
            <person name="Moreno L.Z."/>
            <person name="Loureiro A.P."/>
            <person name="Miraglia F."/>
            <person name="Kremer F.S."/>
            <person name="Eslabao M.R."/>
            <person name="Dellagostin O.A."/>
            <person name="Lilenbaum W."/>
            <person name="Moreno A.M."/>
        </authorList>
    </citation>
    <scope>NUCLEOTIDE SEQUENCE [LARGE SCALE GENOMIC DNA]</scope>
    <source>
        <strain evidence="5">M34/99</strain>
    </source>
</reference>
<name>A0ABX4YGB5_9LEPT</name>
<protein>
    <submittedName>
        <fullName evidence="5">DUF1566 domain-containing protein</fullName>
    </submittedName>
</protein>
<keyword evidence="6" id="KW-1185">Reference proteome</keyword>
<evidence type="ECO:0000259" key="3">
    <source>
        <dbReference type="Pfam" id="PF13205"/>
    </source>
</evidence>
<dbReference type="Pfam" id="PF13205">
    <property type="entry name" value="Big_5"/>
    <property type="match status" value="1"/>
</dbReference>
<evidence type="ECO:0000259" key="4">
    <source>
        <dbReference type="Pfam" id="PF13290"/>
    </source>
</evidence>
<dbReference type="InterPro" id="IPR011460">
    <property type="entry name" value="Lcl_C"/>
</dbReference>
<dbReference type="PROSITE" id="PS51257">
    <property type="entry name" value="PROKAR_LIPOPROTEIN"/>
    <property type="match status" value="1"/>
</dbReference>
<proteinExistence type="predicted"/>
<dbReference type="EMBL" id="MCRM02000018">
    <property type="protein sequence ID" value="PNV74117.1"/>
    <property type="molecule type" value="Genomic_DNA"/>
</dbReference>
<evidence type="ECO:0000313" key="6">
    <source>
        <dbReference type="Proteomes" id="UP000094669"/>
    </source>
</evidence>
<dbReference type="Pfam" id="PF07603">
    <property type="entry name" value="Lcl_C"/>
    <property type="match status" value="1"/>
</dbReference>
<keyword evidence="1" id="KW-0732">Signal</keyword>
<sequence>MLERTLKGYFLSCWGLWTVLLASFLAVGCGPTKGQDYSILSALEQMFLGSSSSGSSGGVLNLPLFGKSQFLPGQSVNLNGSSAAIVSAIVVDPSGNGTAVGLSTQGNGIPNLLFLYQANSVNPYAVDVNGDGVPDYYLCYHSDGSVTLTTGMNCSGNPVTIYPNQGFDSTGNGVVDNPIIARLLTDTIPPSSSISPTPGTYGGVQTVTIVCADNVAPGNLAYTSDGTSPTYSPVNGTITNPPKTKTNIGGNGDGSYTIKYRCRDMAGNLEGVNTASYQVNHNVPNVTIVSPVSSFYISVNAGAINTASYVWKSSQTGSYSIRQNATGCSDGTVIESGIASANQNNTSFLSASQLSAGSNSIYICVSSGFTGQNSFAITRDDIAPTITASPGAGGYGYDGVSPINVQLNYADNSGIASGYVVAYTMDGSNPGINSLTGAISNGLSYPPANASAIALTSNTTLNFVARDPAGNLSSVGTAVYVIDSSRPNIQVNGFTPANKVLNATSNLGINWQFTGNGASYKVLLGGNQCTASTTTTTVNGNQVSKTTYAGPSGIKYTNSVDCECNNGSAPSGTSSFVSGNVVTSAPTGSDILVGTPVNTTLANLNFTAGKNTVIICVANQKNQPEYGMQTGSQSIPVWKDTMAPKLISATPSGGSTGVNPNSAQLTLVFSEPLDPAHLPNLTVQVFQLSSWVNLDLTNVKYQFLGSSNQPDTLVIQFPWIFFPENALIQWSIASGSIVDAAGLGLASTITQSFLTTTFETANGFAFPVLKTGAGDDTNVTTSVAQNLTTTPPNGLWTNQFSGTDTVVFDSNTLLVWKQTDEGVSKDYISALNQCSSLNLTHSGLGYASLTNWRLPSVQELASISIYSSAIPSIASPSFSGTSASPYWSSTLFAPTVTNAWYVDFQYPDIYFDAIGASHMVRCVSGIPGAGVP</sequence>